<feature type="chain" id="PRO_5042184382" description="alpha-glucosidase" evidence="6">
    <location>
        <begin position="22"/>
        <end position="608"/>
    </location>
</feature>
<keyword evidence="5" id="KW-0326">Glycosidase</keyword>
<comment type="similarity">
    <text evidence="2">Belongs to the glycosyl hydrolase 13 family.</text>
</comment>
<evidence type="ECO:0000256" key="5">
    <source>
        <dbReference type="ARBA" id="ARBA00023295"/>
    </source>
</evidence>
<dbReference type="InterPro" id="IPR006047">
    <property type="entry name" value="GH13_cat_dom"/>
</dbReference>
<evidence type="ECO:0000259" key="7">
    <source>
        <dbReference type="SMART" id="SM00642"/>
    </source>
</evidence>
<gene>
    <name evidence="8" type="ORF">KPH14_010985</name>
</gene>
<evidence type="ECO:0000256" key="2">
    <source>
        <dbReference type="ARBA" id="ARBA00008061"/>
    </source>
</evidence>
<dbReference type="SUPFAM" id="SSF51445">
    <property type="entry name" value="(Trans)glycosidases"/>
    <property type="match status" value="1"/>
</dbReference>
<feature type="signal peptide" evidence="6">
    <location>
        <begin position="1"/>
        <end position="21"/>
    </location>
</feature>
<dbReference type="EMBL" id="JAIFRP010000008">
    <property type="protein sequence ID" value="KAK2587024.1"/>
    <property type="molecule type" value="Genomic_DNA"/>
</dbReference>
<evidence type="ECO:0000256" key="3">
    <source>
        <dbReference type="ARBA" id="ARBA00012741"/>
    </source>
</evidence>
<dbReference type="EC" id="3.2.1.20" evidence="3"/>
<protein>
    <recommendedName>
        <fullName evidence="3">alpha-glucosidase</fullName>
        <ecNumber evidence="3">3.2.1.20</ecNumber>
    </recommendedName>
</protein>
<dbReference type="CDD" id="cd11328">
    <property type="entry name" value="AmyAc_maltase"/>
    <property type="match status" value="1"/>
</dbReference>
<evidence type="ECO:0000313" key="8">
    <source>
        <dbReference type="EMBL" id="KAK2587024.1"/>
    </source>
</evidence>
<name>A0AAD9RWE2_9HYME</name>
<reference evidence="8" key="2">
    <citation type="journal article" date="2023" name="Commun. Biol.">
        <title>Intrasexual cuticular hydrocarbon dimorphism in a wasp sheds light on hydrocarbon biosynthesis genes in Hymenoptera.</title>
        <authorList>
            <person name="Moris V.C."/>
            <person name="Podsiadlowski L."/>
            <person name="Martin S."/>
            <person name="Oeyen J.P."/>
            <person name="Donath A."/>
            <person name="Petersen M."/>
            <person name="Wilbrandt J."/>
            <person name="Misof B."/>
            <person name="Liedtke D."/>
            <person name="Thamm M."/>
            <person name="Scheiner R."/>
            <person name="Schmitt T."/>
            <person name="Niehuis O."/>
        </authorList>
    </citation>
    <scope>NUCLEOTIDE SEQUENCE</scope>
    <source>
        <strain evidence="8">GBR_01_08_01A</strain>
    </source>
</reference>
<sequence length="608" mass="69582">MSARQYITVFLFLATALHASAEIKNQGWWKNSVFYQIYPRSFMDGDKDDGIGDLKGITSKLDHFVDAGVKGIWLSPIYKSPMKDFGYDISDFRNIHEDFGTLKDLEALVKRAKELGLKVILDLVPNHTSDQHEWFQKSVKGEEKYKDYYIWVDPVTAGDTTTPPNNWLSVFGGPAWTYNSMRKQWYFHQFLKEQPDLNYRNSEVEREMKEIIEYWLQKGIDGFRIDAVPHLFEISNITLNEPLSNAIGVEKTDYAYLNHIYTKDQNETYDLVNKWRTIVDNYANNTNEDEKVIMTEAYTTLENTLKFYQSGAHVPFNFKFITDVNSESSAADFKKTMDAWINGIDSNSSVPNWVMGNHDRKRIATRYPNRADQMTMLAMILPGVAVTYYGEEIGMEDNNKITWEETVDQQACNAGRDKFQLVSRDPCRTPFQWKNTRSAGFSSNESTWLPVNANYNTLNLEQQKKDLASHYSVYTNLTRLKNSTRALKTGSYQSILKNNDKLLVIARESDEELVTLVINFSDKEEKIDVSKVTTKTLAKTETRVASVGSKVVVGQQQNNHAMNVPAGASVVLYSTFKEENNSATTEQSNSLLTILLLLLIATALQEQR</sequence>
<dbReference type="SMART" id="SM00642">
    <property type="entry name" value="Aamy"/>
    <property type="match status" value="1"/>
</dbReference>
<comment type="catalytic activity">
    <reaction evidence="1">
        <text>Hydrolysis of terminal, non-reducing (1-&gt;4)-linked alpha-D-glucose residues with release of alpha-D-glucose.</text>
        <dbReference type="EC" id="3.2.1.20"/>
    </reaction>
</comment>
<evidence type="ECO:0000313" key="9">
    <source>
        <dbReference type="Proteomes" id="UP001258017"/>
    </source>
</evidence>
<dbReference type="PANTHER" id="PTHR10357">
    <property type="entry name" value="ALPHA-AMYLASE FAMILY MEMBER"/>
    <property type="match status" value="1"/>
</dbReference>
<evidence type="ECO:0000256" key="6">
    <source>
        <dbReference type="SAM" id="SignalP"/>
    </source>
</evidence>
<dbReference type="PANTHER" id="PTHR10357:SF179">
    <property type="entry name" value="NEUTRAL AND BASIC AMINO ACID TRANSPORT PROTEIN RBAT"/>
    <property type="match status" value="1"/>
</dbReference>
<reference evidence="8" key="1">
    <citation type="submission" date="2021-08" db="EMBL/GenBank/DDBJ databases">
        <authorList>
            <person name="Misof B."/>
            <person name="Oliver O."/>
            <person name="Podsiadlowski L."/>
            <person name="Donath A."/>
            <person name="Peters R."/>
            <person name="Mayer C."/>
            <person name="Rust J."/>
            <person name="Gunkel S."/>
            <person name="Lesny P."/>
            <person name="Martin S."/>
            <person name="Oeyen J.P."/>
            <person name="Petersen M."/>
            <person name="Panagiotis P."/>
            <person name="Wilbrandt J."/>
            <person name="Tanja T."/>
        </authorList>
    </citation>
    <scope>NUCLEOTIDE SEQUENCE</scope>
    <source>
        <strain evidence="8">GBR_01_08_01A</strain>
        <tissue evidence="8">Thorax + abdomen</tissue>
    </source>
</reference>
<dbReference type="GO" id="GO:0004558">
    <property type="term" value="F:alpha-1,4-glucosidase activity"/>
    <property type="evidence" value="ECO:0007669"/>
    <property type="project" value="UniProtKB-EC"/>
</dbReference>
<dbReference type="InterPro" id="IPR017853">
    <property type="entry name" value="GH"/>
</dbReference>
<dbReference type="InterPro" id="IPR045857">
    <property type="entry name" value="O16G_dom_2"/>
</dbReference>
<keyword evidence="9" id="KW-1185">Reference proteome</keyword>
<dbReference type="Proteomes" id="UP001258017">
    <property type="component" value="Unassembled WGS sequence"/>
</dbReference>
<keyword evidence="4" id="KW-0325">Glycoprotein</keyword>
<dbReference type="FunFam" id="3.90.400.10:FF:000001">
    <property type="entry name" value="Maltase A3, isoform A"/>
    <property type="match status" value="1"/>
</dbReference>
<dbReference type="Gene3D" id="3.20.20.80">
    <property type="entry name" value="Glycosidases"/>
    <property type="match status" value="1"/>
</dbReference>
<dbReference type="GO" id="GO:0005975">
    <property type="term" value="P:carbohydrate metabolic process"/>
    <property type="evidence" value="ECO:0007669"/>
    <property type="project" value="InterPro"/>
</dbReference>
<dbReference type="Gene3D" id="3.90.400.10">
    <property type="entry name" value="Oligo-1,6-glucosidase, Domain 2"/>
    <property type="match status" value="1"/>
</dbReference>
<keyword evidence="5" id="KW-0378">Hydrolase</keyword>
<dbReference type="Pfam" id="PF00128">
    <property type="entry name" value="Alpha-amylase"/>
    <property type="match status" value="1"/>
</dbReference>
<dbReference type="Gene3D" id="2.60.40.1180">
    <property type="entry name" value="Golgi alpha-mannosidase II"/>
    <property type="match status" value="1"/>
</dbReference>
<evidence type="ECO:0000256" key="4">
    <source>
        <dbReference type="ARBA" id="ARBA00023180"/>
    </source>
</evidence>
<accession>A0AAD9RWE2</accession>
<evidence type="ECO:0000256" key="1">
    <source>
        <dbReference type="ARBA" id="ARBA00001657"/>
    </source>
</evidence>
<dbReference type="AlphaFoldDB" id="A0AAD9RWE2"/>
<dbReference type="InterPro" id="IPR013780">
    <property type="entry name" value="Glyco_hydro_b"/>
</dbReference>
<feature type="domain" description="Glycosyl hydrolase family 13 catalytic" evidence="7">
    <location>
        <begin position="36"/>
        <end position="428"/>
    </location>
</feature>
<comment type="caution">
    <text evidence="8">The sequence shown here is derived from an EMBL/GenBank/DDBJ whole genome shotgun (WGS) entry which is preliminary data.</text>
</comment>
<proteinExistence type="inferred from homology"/>
<organism evidence="8 9">
    <name type="scientific">Odynerus spinipes</name>
    <dbReference type="NCBI Taxonomy" id="1348599"/>
    <lineage>
        <taxon>Eukaryota</taxon>
        <taxon>Metazoa</taxon>
        <taxon>Ecdysozoa</taxon>
        <taxon>Arthropoda</taxon>
        <taxon>Hexapoda</taxon>
        <taxon>Insecta</taxon>
        <taxon>Pterygota</taxon>
        <taxon>Neoptera</taxon>
        <taxon>Endopterygota</taxon>
        <taxon>Hymenoptera</taxon>
        <taxon>Apocrita</taxon>
        <taxon>Aculeata</taxon>
        <taxon>Vespoidea</taxon>
        <taxon>Vespidae</taxon>
        <taxon>Eumeninae</taxon>
        <taxon>Odynerus</taxon>
    </lineage>
</organism>
<keyword evidence="6" id="KW-0732">Signal</keyword>